<reference evidence="1 2" key="1">
    <citation type="submission" date="2014-07" db="EMBL/GenBank/DDBJ databases">
        <title>Tepidicaulis marinum gen. nov., sp. nov., a novel marine bacterium denitrifying nitrate to nitrous oxide strictly under microaerobic conditions.</title>
        <authorList>
            <person name="Takeuchi M."/>
            <person name="Yamagishi T."/>
            <person name="Kamagata Y."/>
            <person name="Oshima K."/>
            <person name="Hattori M."/>
            <person name="Katayama T."/>
            <person name="Hanada S."/>
            <person name="Tamaki H."/>
            <person name="Marumo K."/>
            <person name="Maeda H."/>
            <person name="Nedachi M."/>
            <person name="Iwasaki W."/>
            <person name="Suwa Y."/>
            <person name="Sakata S."/>
        </authorList>
    </citation>
    <scope>NUCLEOTIDE SEQUENCE [LARGE SCALE GENOMIC DNA]</scope>
    <source>
        <strain evidence="1 2">MA2</strain>
    </source>
</reference>
<dbReference type="Proteomes" id="UP000028702">
    <property type="component" value="Unassembled WGS sequence"/>
</dbReference>
<sequence>MRPDFKIVANGTDITRLIADRLVSLQVTDERGDKSDTAVIEVDNRARLVAVPLTGAMLETWLGYRETGMARLGVFTCDEIELSGPPDMLTIEGKAADMGKSLKAPKTRSWDAMTLGGIVSTIAGEHGLAPKTAEALAATAYEHLDQTDESDLHFLTRLARDLDAVAKPANRHLLFVPRGETKAASGALLTAVTVTPEDLAGTWRARFADRGKYTAVKAYWHDVEGAARKEVVAGSGTPVFTLRNPYSSESEAQAAAKAKLKALSRGTAVFEGEFQGRPEFAAEAPLQVQGFGAEADGSWVLTRVTHFYRESSGYRCLIEAEQKG</sequence>
<proteinExistence type="predicted"/>
<keyword evidence="2" id="KW-1185">Reference proteome</keyword>
<protein>
    <submittedName>
        <fullName evidence="1">Tail protein D, putative</fullName>
    </submittedName>
</protein>
<comment type="caution">
    <text evidence="1">The sequence shown here is derived from an EMBL/GenBank/DDBJ whole genome shotgun (WGS) entry which is preliminary data.</text>
</comment>
<dbReference type="eggNOG" id="COG3500">
    <property type="taxonomic scope" value="Bacteria"/>
</dbReference>
<evidence type="ECO:0000313" key="1">
    <source>
        <dbReference type="EMBL" id="GAK43587.1"/>
    </source>
</evidence>
<evidence type="ECO:0000313" key="2">
    <source>
        <dbReference type="Proteomes" id="UP000028702"/>
    </source>
</evidence>
<gene>
    <name evidence="1" type="ORF">M2A_0086</name>
</gene>
<dbReference type="RefSeq" id="WP_045441647.1">
    <property type="nucleotide sequence ID" value="NZ_BBIO01000001.1"/>
</dbReference>
<name>A0A081B6B9_9HYPH</name>
<accession>A0A081B6B9</accession>
<dbReference type="AlphaFoldDB" id="A0A081B6B9"/>
<dbReference type="EMBL" id="BBIO01000001">
    <property type="protein sequence ID" value="GAK43587.1"/>
    <property type="molecule type" value="Genomic_DNA"/>
</dbReference>
<dbReference type="SUPFAM" id="SSF69279">
    <property type="entry name" value="Phage tail proteins"/>
    <property type="match status" value="1"/>
</dbReference>
<dbReference type="Pfam" id="PF05954">
    <property type="entry name" value="Phage_GPD"/>
    <property type="match status" value="1"/>
</dbReference>
<dbReference type="STRING" id="1333998.M2A_0086"/>
<organism evidence="1 2">
    <name type="scientific">Tepidicaulis marinus</name>
    <dbReference type="NCBI Taxonomy" id="1333998"/>
    <lineage>
        <taxon>Bacteria</taxon>
        <taxon>Pseudomonadati</taxon>
        <taxon>Pseudomonadota</taxon>
        <taxon>Alphaproteobacteria</taxon>
        <taxon>Hyphomicrobiales</taxon>
        <taxon>Parvibaculaceae</taxon>
        <taxon>Tepidicaulis</taxon>
    </lineage>
</organism>